<accession>A0A9P8EWZ8</accession>
<evidence type="ECO:0000256" key="2">
    <source>
        <dbReference type="ARBA" id="ARBA00007779"/>
    </source>
</evidence>
<dbReference type="GO" id="GO:0005227">
    <property type="term" value="F:calcium-activated cation channel activity"/>
    <property type="evidence" value="ECO:0007669"/>
    <property type="project" value="InterPro"/>
</dbReference>
<evidence type="ECO:0000256" key="6">
    <source>
        <dbReference type="ARBA" id="ARBA00023136"/>
    </source>
</evidence>
<feature type="transmembrane region" description="Helical" evidence="7">
    <location>
        <begin position="24"/>
        <end position="45"/>
    </location>
</feature>
<reference evidence="10" key="2">
    <citation type="submission" date="2021-08" db="EMBL/GenBank/DDBJ databases">
        <authorList>
            <person name="Gostincar C."/>
            <person name="Sun X."/>
            <person name="Song Z."/>
            <person name="Gunde-Cimerman N."/>
        </authorList>
    </citation>
    <scope>NUCLEOTIDE SEQUENCE</scope>
    <source>
        <strain evidence="11">EXF-8016</strain>
        <strain evidence="10">EXF-9911</strain>
    </source>
</reference>
<dbReference type="GO" id="GO:0005886">
    <property type="term" value="C:plasma membrane"/>
    <property type="evidence" value="ECO:0007669"/>
    <property type="project" value="TreeGrafter"/>
</dbReference>
<dbReference type="Proteomes" id="UP000767238">
    <property type="component" value="Unassembled WGS sequence"/>
</dbReference>
<feature type="transmembrane region" description="Helical" evidence="7">
    <location>
        <begin position="316"/>
        <end position="338"/>
    </location>
</feature>
<feature type="transmembrane region" description="Helical" evidence="7">
    <location>
        <begin position="85"/>
        <end position="103"/>
    </location>
</feature>
<comment type="subcellular location">
    <subcellularLocation>
        <location evidence="1">Membrane</location>
        <topology evidence="1">Multi-pass membrane protein</topology>
    </subcellularLocation>
</comment>
<dbReference type="InterPro" id="IPR045122">
    <property type="entry name" value="Csc1-like"/>
</dbReference>
<dbReference type="EMBL" id="JAHFYH010000109">
    <property type="protein sequence ID" value="KAH0212730.1"/>
    <property type="molecule type" value="Genomic_DNA"/>
</dbReference>
<comment type="similarity">
    <text evidence="2">Belongs to the CSC1 (TC 1.A.17) family.</text>
</comment>
<evidence type="ECO:0000256" key="3">
    <source>
        <dbReference type="ARBA" id="ARBA00022448"/>
    </source>
</evidence>
<dbReference type="AlphaFoldDB" id="A0A9P8EWZ8"/>
<proteinExistence type="inferred from homology"/>
<dbReference type="Pfam" id="PF13967">
    <property type="entry name" value="RSN1_TM"/>
    <property type="match status" value="1"/>
</dbReference>
<dbReference type="InterPro" id="IPR032880">
    <property type="entry name" value="CSC1/OSCA1-like_N"/>
</dbReference>
<evidence type="ECO:0000256" key="1">
    <source>
        <dbReference type="ARBA" id="ARBA00004141"/>
    </source>
</evidence>
<evidence type="ECO:0000313" key="10">
    <source>
        <dbReference type="EMBL" id="KAG9700670.1"/>
    </source>
</evidence>
<evidence type="ECO:0000256" key="5">
    <source>
        <dbReference type="ARBA" id="ARBA00022989"/>
    </source>
</evidence>
<evidence type="ECO:0000259" key="9">
    <source>
        <dbReference type="Pfam" id="PF13967"/>
    </source>
</evidence>
<name>A0A9P8EWZ8_AURME</name>
<evidence type="ECO:0000259" key="8">
    <source>
        <dbReference type="Pfam" id="PF02714"/>
    </source>
</evidence>
<keyword evidence="6 7" id="KW-0472">Membrane</keyword>
<sequence length="618" mass="69412">MDPNTIAIGNGSAQQDYGSSFDDFLASIQVGAFVAAVQIGGFVILRRRYCGKWNIRSFYTIFYDLESSCLDAIGLFALLRLLTRIFGLTAIFMVPLLVPLNYVHRHADSSIHGLDKFSCLNILEGNTDRLWAHLAAAYWFTGLFCLHSRCELANFVDIRHMHDSGTASRFYLVTDVPNRLGNALMESMFHKLYGCQVRLHTTRDNKTPFRKKHVEKNTRKVSTKLLPTERTKPTPGYLQRCRIGQDKERMQEYLTKPCVEYDFSSLAILKIFEADSAIVRDVMPQTVWPLHTYPVSETLDCISWLNARKPRARRTLINIIMTVFSLGLSVVLALPVTFSASLGQIEDLTQNIAWLDWVNRIPPRALAYLQDAVPQLLVAAVVALVPSLLRYLSSWHHHVTHAQAEIAYYRYYSAFLFLQAFLLVSISSSLMVTLSEVFNKPSAIPRVLALNLPKAGNYFISFLTLQGFSLFADMIAQWAYLLKRTFKSRFLSSTPRYLAAIASQDPFSITGMYSTVALLGVIATVYSVITPLDLLPSSLGLFALLMATKPALRRFKENAAGTNGEIFSNVINQLFVGLYIMQLCLAGIFTSVGSKTARFACRRRDEGTYVIIGDQNAA</sequence>
<dbReference type="PANTHER" id="PTHR13018">
    <property type="entry name" value="PROBABLE MEMBRANE PROTEIN DUF221-RELATED"/>
    <property type="match status" value="1"/>
</dbReference>
<feature type="transmembrane region" description="Helical" evidence="7">
    <location>
        <begin position="372"/>
        <end position="393"/>
    </location>
</feature>
<keyword evidence="5 7" id="KW-1133">Transmembrane helix</keyword>
<evidence type="ECO:0000256" key="4">
    <source>
        <dbReference type="ARBA" id="ARBA00022692"/>
    </source>
</evidence>
<feature type="transmembrane region" description="Helical" evidence="7">
    <location>
        <begin position="414"/>
        <end position="438"/>
    </location>
</feature>
<protein>
    <submittedName>
        <fullName evidence="10">DUF221-domain-containing protein</fullName>
    </submittedName>
</protein>
<feature type="transmembrane region" description="Helical" evidence="7">
    <location>
        <begin position="458"/>
        <end position="482"/>
    </location>
</feature>
<dbReference type="Proteomes" id="UP000779574">
    <property type="component" value="Unassembled WGS sequence"/>
</dbReference>
<evidence type="ECO:0000313" key="12">
    <source>
        <dbReference type="Proteomes" id="UP000779574"/>
    </source>
</evidence>
<dbReference type="InterPro" id="IPR003864">
    <property type="entry name" value="CSC1/OSCA1-like_7TM"/>
</dbReference>
<gene>
    <name evidence="10" type="ORF">KCU76_g582</name>
    <name evidence="11" type="ORF">KCV03_g9214</name>
</gene>
<dbReference type="EMBL" id="JAHFXF010000011">
    <property type="protein sequence ID" value="KAG9700670.1"/>
    <property type="molecule type" value="Genomic_DNA"/>
</dbReference>
<reference evidence="10" key="1">
    <citation type="journal article" date="2021" name="J Fungi (Basel)">
        <title>Virulence traits and population genomics of the black yeast Aureobasidium melanogenum.</title>
        <authorList>
            <person name="Cernosa A."/>
            <person name="Sun X."/>
            <person name="Gostincar C."/>
            <person name="Fang C."/>
            <person name="Gunde-Cimerman N."/>
            <person name="Song Z."/>
        </authorList>
    </citation>
    <scope>NUCLEOTIDE SEQUENCE</scope>
    <source>
        <strain evidence="11">EXF-8016</strain>
        <strain evidence="10">EXF-9911</strain>
    </source>
</reference>
<dbReference type="Pfam" id="PF02714">
    <property type="entry name" value="RSN1_7TM"/>
    <property type="match status" value="1"/>
</dbReference>
<dbReference type="PANTHER" id="PTHR13018:SF139">
    <property type="entry name" value="PHOSPHATE METABOLISM PROTEIN 7"/>
    <property type="match status" value="1"/>
</dbReference>
<comment type="caution">
    <text evidence="10">The sequence shown here is derived from an EMBL/GenBank/DDBJ whole genome shotgun (WGS) entry which is preliminary data.</text>
</comment>
<feature type="non-terminal residue" evidence="10">
    <location>
        <position position="618"/>
    </location>
</feature>
<feature type="domain" description="CSC1/OSCA1-like 7TM region" evidence="8">
    <location>
        <begin position="319"/>
        <end position="589"/>
    </location>
</feature>
<feature type="transmembrane region" description="Helical" evidence="7">
    <location>
        <begin position="574"/>
        <end position="594"/>
    </location>
</feature>
<evidence type="ECO:0000256" key="7">
    <source>
        <dbReference type="SAM" id="Phobius"/>
    </source>
</evidence>
<feature type="domain" description="CSC1/OSCA1-like N-terminal transmembrane" evidence="9">
    <location>
        <begin position="65"/>
        <end position="146"/>
    </location>
</feature>
<feature type="transmembrane region" description="Helical" evidence="7">
    <location>
        <begin position="511"/>
        <end position="529"/>
    </location>
</feature>
<evidence type="ECO:0000313" key="11">
    <source>
        <dbReference type="EMBL" id="KAH0212730.1"/>
    </source>
</evidence>
<keyword evidence="4 7" id="KW-0812">Transmembrane</keyword>
<keyword evidence="3" id="KW-0813">Transport</keyword>
<organism evidence="10 12">
    <name type="scientific">Aureobasidium melanogenum</name>
    <name type="common">Aureobasidium pullulans var. melanogenum</name>
    <dbReference type="NCBI Taxonomy" id="46634"/>
    <lineage>
        <taxon>Eukaryota</taxon>
        <taxon>Fungi</taxon>
        <taxon>Dikarya</taxon>
        <taxon>Ascomycota</taxon>
        <taxon>Pezizomycotina</taxon>
        <taxon>Dothideomycetes</taxon>
        <taxon>Dothideomycetidae</taxon>
        <taxon>Dothideales</taxon>
        <taxon>Saccotheciaceae</taxon>
        <taxon>Aureobasidium</taxon>
    </lineage>
</organism>